<reference evidence="1" key="1">
    <citation type="submission" date="2019-11" db="EMBL/GenBank/DDBJ databases">
        <authorList>
            <person name="Feng L."/>
        </authorList>
    </citation>
    <scope>NUCLEOTIDE SEQUENCE</scope>
    <source>
        <strain evidence="1">FplautiiLFYP42</strain>
    </source>
</reference>
<accession>A0A6N3DPF1</accession>
<sequence length="138" mass="15581">MGEEKRIFGYARTVTSDQLNGQLLIKEDEAVVVNYVFSKLKEYFENPPKDLIRAVLDEHDTEDLTYEQAAKMVTFEAVLHQIADEVSEKWPDAGQKFAQAKGEGIPPLIDKPVAPFSASGPIIPEETFKMAQQRLLNR</sequence>
<evidence type="ECO:0000313" key="1">
    <source>
        <dbReference type="EMBL" id="VYU30045.1"/>
    </source>
</evidence>
<dbReference type="AlphaFoldDB" id="A0A6N3DPF1"/>
<organism evidence="1">
    <name type="scientific">Flavonifractor plautii</name>
    <name type="common">Fusobacterium plautii</name>
    <dbReference type="NCBI Taxonomy" id="292800"/>
    <lineage>
        <taxon>Bacteria</taxon>
        <taxon>Bacillati</taxon>
        <taxon>Bacillota</taxon>
        <taxon>Clostridia</taxon>
        <taxon>Eubacteriales</taxon>
        <taxon>Oscillospiraceae</taxon>
        <taxon>Flavonifractor</taxon>
    </lineage>
</organism>
<dbReference type="RefSeq" id="WP_156621591.1">
    <property type="nucleotide sequence ID" value="NZ_CACRUB010000031.1"/>
</dbReference>
<dbReference type="EMBL" id="CACRUB010000031">
    <property type="protein sequence ID" value="VYU30045.1"/>
    <property type="molecule type" value="Genomic_DNA"/>
</dbReference>
<gene>
    <name evidence="1" type="ORF">FPLFYP42_01857</name>
</gene>
<name>A0A6N3DPF1_FLAPL</name>
<proteinExistence type="predicted"/>
<protein>
    <submittedName>
        <fullName evidence="1">Uncharacterized protein</fullName>
    </submittedName>
</protein>